<feature type="binding site" evidence="3">
    <location>
        <position position="98"/>
    </location>
    <ligand>
        <name>Zn(2+)</name>
        <dbReference type="ChEBI" id="CHEBI:29105"/>
    </ligand>
</feature>
<evidence type="ECO:0000256" key="1">
    <source>
        <dbReference type="ARBA" id="ARBA00006217"/>
    </source>
</evidence>
<proteinExistence type="inferred from homology"/>
<evidence type="ECO:0000313" key="5">
    <source>
        <dbReference type="EMBL" id="OOK72840.1"/>
    </source>
</evidence>
<evidence type="ECO:0000256" key="2">
    <source>
        <dbReference type="ARBA" id="ARBA00024993"/>
    </source>
</evidence>
<dbReference type="GeneID" id="29698568"/>
<organism evidence="5 7">
    <name type="scientific">Mycobacterium kansasii</name>
    <dbReference type="NCBI Taxonomy" id="1768"/>
    <lineage>
        <taxon>Bacteria</taxon>
        <taxon>Bacillati</taxon>
        <taxon>Actinomycetota</taxon>
        <taxon>Actinomycetes</taxon>
        <taxon>Mycobacteriales</taxon>
        <taxon>Mycobacteriaceae</taxon>
        <taxon>Mycobacterium</taxon>
    </lineage>
</organism>
<dbReference type="SUPFAM" id="SSF53056">
    <property type="entry name" value="beta-carbonic anhydrase, cab"/>
    <property type="match status" value="1"/>
</dbReference>
<dbReference type="Proteomes" id="UP000189229">
    <property type="component" value="Unassembled WGS sequence"/>
</dbReference>
<dbReference type="Proteomes" id="UP000188532">
    <property type="component" value="Unassembled WGS sequence"/>
</dbReference>
<protein>
    <submittedName>
        <fullName evidence="4 5">Carbonic anhydrase</fullName>
    </submittedName>
</protein>
<comment type="cofactor">
    <cofactor evidence="3">
        <name>Zn(2+)</name>
        <dbReference type="ChEBI" id="CHEBI:29105"/>
    </cofactor>
    <text evidence="3">Binds 1 zinc ion per subunit.</text>
</comment>
<accession>A0A1V3X146</accession>
<dbReference type="Proteomes" id="UP000516380">
    <property type="component" value="Chromosome"/>
</dbReference>
<sequence>MSNPSITWQRLQAGNQRFYATLRSKQKAGAKDHSPIAVVFRCADADTASEVVLGQSWGSLIDISTWGHVIDTGVLATVEYAVGTLKTPLIVVLGHEHCAAMETALRAWENVSFPEGAARAVVEQAVSSLARQDADISSADKLSAAHVVHTGVSLLHKSAVIAKAVDSGESAIVCLVSNAEDGRLRVCATFGQVDDCDSALLECV</sequence>
<dbReference type="Gene3D" id="3.40.1050.10">
    <property type="entry name" value="Carbonic anhydrase"/>
    <property type="match status" value="1"/>
</dbReference>
<dbReference type="RefSeq" id="WP_023368504.1">
    <property type="nucleotide sequence ID" value="NZ_BLYZ01000003.1"/>
</dbReference>
<reference evidence="4 9" key="2">
    <citation type="submission" date="2020-07" db="EMBL/GenBank/DDBJ databases">
        <title>Mycobacterium kansasii (former subtype) with zoonotic potential isolated from diseased indoor pet cat, Japan.</title>
        <authorList>
            <person name="Fukano H."/>
            <person name="Terazono T."/>
            <person name="Hoshino Y."/>
        </authorList>
    </citation>
    <scope>NUCLEOTIDE SEQUENCE [LARGE SCALE GENOMIC DNA]</scope>
    <source>
        <strain evidence="4 9">Kuro-I</strain>
    </source>
</reference>
<dbReference type="PANTHER" id="PTHR11002:SF79">
    <property type="entry name" value="CARBONIC ANHYDRASE 2"/>
    <property type="match status" value="1"/>
</dbReference>
<dbReference type="SMART" id="SM00947">
    <property type="entry name" value="Pro_CA"/>
    <property type="match status" value="1"/>
</dbReference>
<evidence type="ECO:0000256" key="3">
    <source>
        <dbReference type="PIRSR" id="PIRSR601765-1"/>
    </source>
</evidence>
<dbReference type="EMBL" id="AP023343">
    <property type="protein sequence ID" value="BCI85013.1"/>
    <property type="molecule type" value="Genomic_DNA"/>
</dbReference>
<evidence type="ECO:0000313" key="7">
    <source>
        <dbReference type="Proteomes" id="UP000188532"/>
    </source>
</evidence>
<dbReference type="Pfam" id="PF00484">
    <property type="entry name" value="Pro_CA"/>
    <property type="match status" value="1"/>
</dbReference>
<feature type="binding site" evidence="3">
    <location>
        <position position="42"/>
    </location>
    <ligand>
        <name>Zn(2+)</name>
        <dbReference type="ChEBI" id="CHEBI:29105"/>
    </ligand>
</feature>
<dbReference type="InterPro" id="IPR036874">
    <property type="entry name" value="Carbonic_anhydrase_sf"/>
</dbReference>
<comment type="function">
    <text evidence="2">Catalyzes the reversible hydration of carbon dioxide to form bicarbonate.</text>
</comment>
<dbReference type="PANTHER" id="PTHR11002">
    <property type="entry name" value="CARBONIC ANHYDRASE"/>
    <property type="match status" value="1"/>
</dbReference>
<feature type="binding site" evidence="3">
    <location>
        <position position="44"/>
    </location>
    <ligand>
        <name>Zn(2+)</name>
        <dbReference type="ChEBI" id="CHEBI:29105"/>
    </ligand>
</feature>
<evidence type="ECO:0000313" key="6">
    <source>
        <dbReference type="EMBL" id="OOK75580.1"/>
    </source>
</evidence>
<evidence type="ECO:0000313" key="4">
    <source>
        <dbReference type="EMBL" id="BCI85013.1"/>
    </source>
</evidence>
<reference evidence="7 8" key="1">
    <citation type="submission" date="2017-02" db="EMBL/GenBank/DDBJ databases">
        <title>Complete genome sequences of Mycobacterium kansasii strains isolated from rhesus macaques.</title>
        <authorList>
            <person name="Panda A."/>
            <person name="Nagaraj S."/>
            <person name="Zhao X."/>
            <person name="Tettelin H."/>
            <person name="Detolla L.J."/>
        </authorList>
    </citation>
    <scope>NUCLEOTIDE SEQUENCE [LARGE SCALE GENOMIC DNA]</scope>
    <source>
        <strain evidence="5 7">11-3469</strain>
        <strain evidence="6 8">11-3813</strain>
    </source>
</reference>
<dbReference type="GO" id="GO:0004089">
    <property type="term" value="F:carbonate dehydratase activity"/>
    <property type="evidence" value="ECO:0007669"/>
    <property type="project" value="InterPro"/>
</dbReference>
<keyword evidence="3" id="KW-0862">Zinc</keyword>
<comment type="similarity">
    <text evidence="1">Belongs to the beta-class carbonic anhydrase family.</text>
</comment>
<keyword evidence="9" id="KW-1185">Reference proteome</keyword>
<dbReference type="InterPro" id="IPR001765">
    <property type="entry name" value="Carbonic_anhydrase"/>
</dbReference>
<evidence type="ECO:0000313" key="8">
    <source>
        <dbReference type="Proteomes" id="UP000189229"/>
    </source>
</evidence>
<dbReference type="STRING" id="1768.B1T50_12370"/>
<dbReference type="AlphaFoldDB" id="A0A1V3X146"/>
<evidence type="ECO:0000313" key="9">
    <source>
        <dbReference type="Proteomes" id="UP000516380"/>
    </source>
</evidence>
<keyword evidence="3" id="KW-0479">Metal-binding</keyword>
<gene>
    <name evidence="4" type="primary">cynT</name>
    <name evidence="5" type="ORF">BZL29_4908</name>
    <name evidence="6" type="ORF">BZL30_3210</name>
    <name evidence="4" type="ORF">NIIDMKKI_02190</name>
</gene>
<dbReference type="GO" id="GO:0008270">
    <property type="term" value="F:zinc ion binding"/>
    <property type="evidence" value="ECO:0007669"/>
    <property type="project" value="InterPro"/>
</dbReference>
<dbReference type="EMBL" id="MVBN01000005">
    <property type="protein sequence ID" value="OOK72840.1"/>
    <property type="molecule type" value="Genomic_DNA"/>
</dbReference>
<feature type="binding site" evidence="3">
    <location>
        <position position="95"/>
    </location>
    <ligand>
        <name>Zn(2+)</name>
        <dbReference type="ChEBI" id="CHEBI:29105"/>
    </ligand>
</feature>
<dbReference type="EMBL" id="MVBM01000003">
    <property type="protein sequence ID" value="OOK75580.1"/>
    <property type="molecule type" value="Genomic_DNA"/>
</dbReference>
<name>A0A1V3X146_MYCKA</name>